<dbReference type="RefSeq" id="WP_129891236.1">
    <property type="nucleotide sequence ID" value="NZ_CP035758.1"/>
</dbReference>
<proteinExistence type="predicted"/>
<organism evidence="1 2">
    <name type="scientific">Ktedonosporobacter rubrisoli</name>
    <dbReference type="NCBI Taxonomy" id="2509675"/>
    <lineage>
        <taxon>Bacteria</taxon>
        <taxon>Bacillati</taxon>
        <taxon>Chloroflexota</taxon>
        <taxon>Ktedonobacteria</taxon>
        <taxon>Ktedonobacterales</taxon>
        <taxon>Ktedonosporobacteraceae</taxon>
        <taxon>Ktedonosporobacter</taxon>
    </lineage>
</organism>
<sequence>MSEQWYRDYMQLAFQIDKAIHQVSPISFVDSYYGPVEWKASVEVEDVRPANEMVRAAMALEDTLPIQGFSEQQSKFLAKQVRAMETLSRKLNDEKFTMEEEAERCFDIRPAWVPESQFEHAHSLFEAILPGAGSIGERRKARRKRYELTQEKAHLLPGFMVRAMAEARRRTRTFIDLPAEETVEVEAVKDMLGGGACWYLGNYCSRIVANTDLPTVLSSLLELCCHEGYPGHHTEGVVKERSLYREGGQVEQTMVMLLSPQCTIAEGIATLALEMIFTATEAEDWLAEHIYPEAGIEPDGVDMQKLREAEALLEGVWGNAAIMLREGRSEAEVMQYMQKYMLISEERAPRYLEFIKTPFHELYVFTYYYGRQLMLPRLQGADRLDVFRGFLTQQLTPADLRQKSEG</sequence>
<dbReference type="AlphaFoldDB" id="A0A4P6JXR1"/>
<reference evidence="1 2" key="1">
    <citation type="submission" date="2019-01" db="EMBL/GenBank/DDBJ databases">
        <title>Ktedonosporobacter rubrisoli SCAWS-G2.</title>
        <authorList>
            <person name="Huang Y."/>
            <person name="Yan B."/>
        </authorList>
    </citation>
    <scope>NUCLEOTIDE SEQUENCE [LARGE SCALE GENOMIC DNA]</scope>
    <source>
        <strain evidence="1 2">SCAWS-G2</strain>
    </source>
</reference>
<dbReference type="Proteomes" id="UP000290365">
    <property type="component" value="Chromosome"/>
</dbReference>
<evidence type="ECO:0000313" key="2">
    <source>
        <dbReference type="Proteomes" id="UP000290365"/>
    </source>
</evidence>
<name>A0A4P6JXR1_KTERU</name>
<dbReference type="EMBL" id="CP035758">
    <property type="protein sequence ID" value="QBD80170.1"/>
    <property type="molecule type" value="Genomic_DNA"/>
</dbReference>
<evidence type="ECO:0008006" key="3">
    <source>
        <dbReference type="Google" id="ProtNLM"/>
    </source>
</evidence>
<accession>A0A4P6JXR1</accession>
<dbReference type="KEGG" id="kbs:EPA93_31010"/>
<evidence type="ECO:0000313" key="1">
    <source>
        <dbReference type="EMBL" id="QBD80170.1"/>
    </source>
</evidence>
<gene>
    <name evidence="1" type="ORF">EPA93_31010</name>
</gene>
<keyword evidence="2" id="KW-1185">Reference proteome</keyword>
<dbReference type="OrthoDB" id="140419at2"/>
<protein>
    <recommendedName>
        <fullName evidence="3">DUF885 domain-containing protein</fullName>
    </recommendedName>
</protein>